<protein>
    <submittedName>
        <fullName evidence="1">Uncharacterized protein</fullName>
    </submittedName>
</protein>
<organism evidence="1 2">
    <name type="scientific">Eumeta variegata</name>
    <name type="common">Bagworm moth</name>
    <name type="synonym">Eumeta japonica</name>
    <dbReference type="NCBI Taxonomy" id="151549"/>
    <lineage>
        <taxon>Eukaryota</taxon>
        <taxon>Metazoa</taxon>
        <taxon>Ecdysozoa</taxon>
        <taxon>Arthropoda</taxon>
        <taxon>Hexapoda</taxon>
        <taxon>Insecta</taxon>
        <taxon>Pterygota</taxon>
        <taxon>Neoptera</taxon>
        <taxon>Endopterygota</taxon>
        <taxon>Lepidoptera</taxon>
        <taxon>Glossata</taxon>
        <taxon>Ditrysia</taxon>
        <taxon>Tineoidea</taxon>
        <taxon>Psychidae</taxon>
        <taxon>Oiketicinae</taxon>
        <taxon>Eumeta</taxon>
    </lineage>
</organism>
<name>A0A4C2A8L7_EUMVA</name>
<sequence>MNRARGNSASVLCKLNEDQRIVVKKNNPRNDQSGARVLMKITITQRPRVRRWLSIDKGCIACTFLPVTFIARQLSLKCVDYNSLVQHLKTTRSNVIAERFNPAKQRARGRPIIVEWERRADLAGLSRSVTHRYVTERYTFSKLILPHAGASASTSSRENQWRDSVEGSGPHSVLVLWNTYEGGRVLAKPRIELVGRYRVVDISRRRSWVRAGTSCHELHRDGPAPVTRLLQSSPAPHWLTCLWWSRTSTATSIL</sequence>
<keyword evidence="2" id="KW-1185">Reference proteome</keyword>
<dbReference type="AlphaFoldDB" id="A0A4C2A8L7"/>
<dbReference type="EMBL" id="BGZK01002781">
    <property type="protein sequence ID" value="GBP96438.1"/>
    <property type="molecule type" value="Genomic_DNA"/>
</dbReference>
<gene>
    <name evidence="1" type="ORF">EVAR_99893_1</name>
</gene>
<evidence type="ECO:0000313" key="2">
    <source>
        <dbReference type="Proteomes" id="UP000299102"/>
    </source>
</evidence>
<accession>A0A4C2A8L7</accession>
<dbReference type="Proteomes" id="UP000299102">
    <property type="component" value="Unassembled WGS sequence"/>
</dbReference>
<reference evidence="1 2" key="1">
    <citation type="journal article" date="2019" name="Commun. Biol.">
        <title>The bagworm genome reveals a unique fibroin gene that provides high tensile strength.</title>
        <authorList>
            <person name="Kono N."/>
            <person name="Nakamura H."/>
            <person name="Ohtoshi R."/>
            <person name="Tomita M."/>
            <person name="Numata K."/>
            <person name="Arakawa K."/>
        </authorList>
    </citation>
    <scope>NUCLEOTIDE SEQUENCE [LARGE SCALE GENOMIC DNA]</scope>
</reference>
<evidence type="ECO:0000313" key="1">
    <source>
        <dbReference type="EMBL" id="GBP96438.1"/>
    </source>
</evidence>
<comment type="caution">
    <text evidence="1">The sequence shown here is derived from an EMBL/GenBank/DDBJ whole genome shotgun (WGS) entry which is preliminary data.</text>
</comment>
<proteinExistence type="predicted"/>